<dbReference type="InParanoid" id="A2FN43"/>
<evidence type="ECO:0000313" key="2">
    <source>
        <dbReference type="EMBL" id="EAX93685.1"/>
    </source>
</evidence>
<accession>A2FN43</accession>
<dbReference type="SMR" id="A2FN43"/>
<dbReference type="VEuPathDB" id="TrichDB:TVAG_104040"/>
<reference evidence="2" key="2">
    <citation type="journal article" date="2007" name="Science">
        <title>Draft genome sequence of the sexually transmitted pathogen Trichomonas vaginalis.</title>
        <authorList>
            <person name="Carlton J.M."/>
            <person name="Hirt R.P."/>
            <person name="Silva J.C."/>
            <person name="Delcher A.L."/>
            <person name="Schatz M."/>
            <person name="Zhao Q."/>
            <person name="Wortman J.R."/>
            <person name="Bidwell S.L."/>
            <person name="Alsmark U.C.M."/>
            <person name="Besteiro S."/>
            <person name="Sicheritz-Ponten T."/>
            <person name="Noel C.J."/>
            <person name="Dacks J.B."/>
            <person name="Foster P.G."/>
            <person name="Simillion C."/>
            <person name="Van de Peer Y."/>
            <person name="Miranda-Saavedra D."/>
            <person name="Barton G.J."/>
            <person name="Westrop G.D."/>
            <person name="Mueller S."/>
            <person name="Dessi D."/>
            <person name="Fiori P.L."/>
            <person name="Ren Q."/>
            <person name="Paulsen I."/>
            <person name="Zhang H."/>
            <person name="Bastida-Corcuera F.D."/>
            <person name="Simoes-Barbosa A."/>
            <person name="Brown M.T."/>
            <person name="Hayes R.D."/>
            <person name="Mukherjee M."/>
            <person name="Okumura C.Y."/>
            <person name="Schneider R."/>
            <person name="Smith A.J."/>
            <person name="Vanacova S."/>
            <person name="Villalvazo M."/>
            <person name="Haas B.J."/>
            <person name="Pertea M."/>
            <person name="Feldblyum T.V."/>
            <person name="Utterback T.R."/>
            <person name="Shu C.L."/>
            <person name="Osoegawa K."/>
            <person name="de Jong P.J."/>
            <person name="Hrdy I."/>
            <person name="Horvathova L."/>
            <person name="Zubacova Z."/>
            <person name="Dolezal P."/>
            <person name="Malik S.B."/>
            <person name="Logsdon J.M. Jr."/>
            <person name="Henze K."/>
            <person name="Gupta A."/>
            <person name="Wang C.C."/>
            <person name="Dunne R.L."/>
            <person name="Upcroft J.A."/>
            <person name="Upcroft P."/>
            <person name="White O."/>
            <person name="Salzberg S.L."/>
            <person name="Tang P."/>
            <person name="Chiu C.-H."/>
            <person name="Lee Y.-S."/>
            <person name="Embley T.M."/>
            <person name="Coombs G.H."/>
            <person name="Mottram J.C."/>
            <person name="Tachezy J."/>
            <person name="Fraser-Liggett C.M."/>
            <person name="Johnson P.J."/>
        </authorList>
    </citation>
    <scope>NUCLEOTIDE SEQUENCE [LARGE SCALE GENOMIC DNA]</scope>
    <source>
        <strain evidence="2">G3</strain>
    </source>
</reference>
<dbReference type="VEuPathDB" id="TrichDB:TVAGG3_0043910"/>
<gene>
    <name evidence="2" type="ORF">TVAG_104040</name>
</gene>
<proteinExistence type="predicted"/>
<dbReference type="Proteomes" id="UP000001542">
    <property type="component" value="Unassembled WGS sequence"/>
</dbReference>
<dbReference type="KEGG" id="tva:4751408"/>
<evidence type="ECO:0000313" key="3">
    <source>
        <dbReference type="Proteomes" id="UP000001542"/>
    </source>
</evidence>
<organism evidence="2 3">
    <name type="scientific">Trichomonas vaginalis (strain ATCC PRA-98 / G3)</name>
    <dbReference type="NCBI Taxonomy" id="412133"/>
    <lineage>
        <taxon>Eukaryota</taxon>
        <taxon>Metamonada</taxon>
        <taxon>Parabasalia</taxon>
        <taxon>Trichomonadida</taxon>
        <taxon>Trichomonadidae</taxon>
        <taxon>Trichomonas</taxon>
    </lineage>
</organism>
<keyword evidence="3" id="KW-1185">Reference proteome</keyword>
<feature type="region of interest" description="Disordered" evidence="1">
    <location>
        <begin position="51"/>
        <end position="79"/>
    </location>
</feature>
<sequence length="342" mass="38924">MEDIYEKILLSIPPDIIEDLDTSDVEICYETKTNEQPKQETVKKPVIEVIEDKPEPQPEEVKPQPEVKPAEKKPEFKPDFNAPRVDMLIDFGAPQQPQNTQQKAKDAVDLLFGEDSKKSNDDNILLYEKDQEAFAQLLFKLSDTDLSSTLFDLSKKHPDCGFFLLQISQRCGLSVTKLLKSLPALPQTPRLHDYLESKKQFVQTFGQFEGNYSLGEFTKANRTNPPPPGSPPICLDAIRLLQNSMDLIIAAFRDKPSKPLLDECLSLYQVIAYIIAKLVQFNINKTFLEAKIIPLYNNQHYNLKKAIDSSNLNVNFPEASFNFQDQNIIKRLRPPASNITLQ</sequence>
<name>A2FN43_TRIV3</name>
<protein>
    <submittedName>
        <fullName evidence="2">Uncharacterized protein</fullName>
    </submittedName>
</protein>
<evidence type="ECO:0000256" key="1">
    <source>
        <dbReference type="SAM" id="MobiDB-lite"/>
    </source>
</evidence>
<reference evidence="2" key="1">
    <citation type="submission" date="2006-10" db="EMBL/GenBank/DDBJ databases">
        <authorList>
            <person name="Amadeo P."/>
            <person name="Zhao Q."/>
            <person name="Wortman J."/>
            <person name="Fraser-Liggett C."/>
            <person name="Carlton J."/>
        </authorList>
    </citation>
    <scope>NUCLEOTIDE SEQUENCE</scope>
    <source>
        <strain evidence="2">G3</strain>
    </source>
</reference>
<dbReference type="RefSeq" id="XP_001306615.1">
    <property type="nucleotide sequence ID" value="XM_001306614.1"/>
</dbReference>
<dbReference type="AlphaFoldDB" id="A2FN43"/>
<dbReference type="EMBL" id="DS113898">
    <property type="protein sequence ID" value="EAX93685.1"/>
    <property type="molecule type" value="Genomic_DNA"/>
</dbReference>
<feature type="compositionally biased region" description="Basic and acidic residues" evidence="1">
    <location>
        <begin position="51"/>
        <end position="78"/>
    </location>
</feature>